<protein>
    <submittedName>
        <fullName evidence="1">Uncharacterized protein</fullName>
    </submittedName>
</protein>
<keyword evidence="2" id="KW-1185">Reference proteome</keyword>
<accession>W5W8X7</accession>
<evidence type="ECO:0000313" key="1">
    <source>
        <dbReference type="EMBL" id="AHH97603.1"/>
    </source>
</evidence>
<dbReference type="KEGG" id="kal:KALB_4240"/>
<organism evidence="1 2">
    <name type="scientific">Kutzneria albida DSM 43870</name>
    <dbReference type="NCBI Taxonomy" id="1449976"/>
    <lineage>
        <taxon>Bacteria</taxon>
        <taxon>Bacillati</taxon>
        <taxon>Actinomycetota</taxon>
        <taxon>Actinomycetes</taxon>
        <taxon>Pseudonocardiales</taxon>
        <taxon>Pseudonocardiaceae</taxon>
        <taxon>Kutzneria</taxon>
    </lineage>
</organism>
<dbReference type="EMBL" id="CP007155">
    <property type="protein sequence ID" value="AHH97603.1"/>
    <property type="molecule type" value="Genomic_DNA"/>
</dbReference>
<evidence type="ECO:0000313" key="2">
    <source>
        <dbReference type="Proteomes" id="UP000019225"/>
    </source>
</evidence>
<proteinExistence type="predicted"/>
<dbReference type="RefSeq" id="WP_201771953.1">
    <property type="nucleotide sequence ID" value="NZ_CP007155.1"/>
</dbReference>
<dbReference type="Proteomes" id="UP000019225">
    <property type="component" value="Chromosome"/>
</dbReference>
<dbReference type="AlphaFoldDB" id="W5W8X7"/>
<gene>
    <name evidence="1" type="ORF">KALB_4240</name>
</gene>
<name>W5W8X7_9PSEU</name>
<dbReference type="HOGENOM" id="CLU_2734794_0_0_11"/>
<dbReference type="STRING" id="1449976.KALB_4240"/>
<reference evidence="1 2" key="1">
    <citation type="journal article" date="2014" name="BMC Genomics">
        <title>Complete genome sequence of producer of the glycopeptide antibiotic Aculeximycin Kutzneria albida DSM 43870T, a representative of minor genus of Pseudonocardiaceae.</title>
        <authorList>
            <person name="Rebets Y."/>
            <person name="Tokovenko B."/>
            <person name="Lushchyk I."/>
            <person name="Ruckert C."/>
            <person name="Zaburannyi N."/>
            <person name="Bechthold A."/>
            <person name="Kalinowski J."/>
            <person name="Luzhetskyy A."/>
        </authorList>
    </citation>
    <scope>NUCLEOTIDE SEQUENCE [LARGE SCALE GENOMIC DNA]</scope>
    <source>
        <strain evidence="1">DSM 43870</strain>
    </source>
</reference>
<sequence>MQYGGQIEANWESAGLRLYSSLDRELLSELVADEAWSNEGLFAFCQGLRRLGQIGGNRVNVPAMEATASEQ</sequence>
<dbReference type="PATRIC" id="fig|1449976.3.peg.4270"/>